<name>A0A1M2VD86_TRAPU</name>
<organism evidence="1 2">
    <name type="scientific">Trametes pubescens</name>
    <name type="common">White-rot fungus</name>
    <dbReference type="NCBI Taxonomy" id="154538"/>
    <lineage>
        <taxon>Eukaryota</taxon>
        <taxon>Fungi</taxon>
        <taxon>Dikarya</taxon>
        <taxon>Basidiomycota</taxon>
        <taxon>Agaricomycotina</taxon>
        <taxon>Agaricomycetes</taxon>
        <taxon>Polyporales</taxon>
        <taxon>Polyporaceae</taxon>
        <taxon>Trametes</taxon>
    </lineage>
</organism>
<dbReference type="AlphaFoldDB" id="A0A1M2VD86"/>
<evidence type="ECO:0000313" key="1">
    <source>
        <dbReference type="EMBL" id="OJT05497.1"/>
    </source>
</evidence>
<dbReference type="EMBL" id="MNAD01001455">
    <property type="protein sequence ID" value="OJT05497.1"/>
    <property type="molecule type" value="Genomic_DNA"/>
</dbReference>
<dbReference type="OMA" id="TFWHAAN"/>
<sequence>MLLGFNAEVIQVTAQTLLRWLKLIAGWDGDMVVRRVALYSRNFLNYSRTPLDILEDADVLSPGDYGCYYRSKWPSKNGIAILMMASRPVGGGAVTFWHAANLMAMRSDMQRLWYANAFSVDVHDDYRICVFDETAVEADLPARLDNPDPRWHDYLREHFRYTLAVRIVGGHLNYEVGGDRDVPKIIYEAILLGTKPEIKVIAPQWQTVLGEEALAGVYSSEMRAHVRETGHRDGDPEAEDHD</sequence>
<accession>A0A1M2VD86</accession>
<reference evidence="1 2" key="1">
    <citation type="submission" date="2016-10" db="EMBL/GenBank/DDBJ databases">
        <title>Genome sequence of the basidiomycete white-rot fungus Trametes pubescens.</title>
        <authorList>
            <person name="Makela M.R."/>
            <person name="Granchi Z."/>
            <person name="Peng M."/>
            <person name="De Vries R.P."/>
            <person name="Grigoriev I."/>
            <person name="Riley R."/>
            <person name="Hilden K."/>
        </authorList>
    </citation>
    <scope>NUCLEOTIDE SEQUENCE [LARGE SCALE GENOMIC DNA]</scope>
    <source>
        <strain evidence="1 2">FBCC735</strain>
    </source>
</reference>
<evidence type="ECO:0000313" key="2">
    <source>
        <dbReference type="Proteomes" id="UP000184267"/>
    </source>
</evidence>
<gene>
    <name evidence="1" type="ORF">TRAPUB_3690</name>
</gene>
<dbReference type="Proteomes" id="UP000184267">
    <property type="component" value="Unassembled WGS sequence"/>
</dbReference>
<keyword evidence="2" id="KW-1185">Reference proteome</keyword>
<protein>
    <submittedName>
        <fullName evidence="1">Uncharacterized protein</fullName>
    </submittedName>
</protein>
<dbReference type="OrthoDB" id="2788618at2759"/>
<proteinExistence type="predicted"/>
<comment type="caution">
    <text evidence="1">The sequence shown here is derived from an EMBL/GenBank/DDBJ whole genome shotgun (WGS) entry which is preliminary data.</text>
</comment>